<feature type="transmembrane region" description="Helical" evidence="1">
    <location>
        <begin position="70"/>
        <end position="91"/>
    </location>
</feature>
<keyword evidence="1" id="KW-0472">Membrane</keyword>
<reference evidence="3" key="1">
    <citation type="journal article" date="2019" name="Int. J. Syst. Evol. Microbiol.">
        <title>The Global Catalogue of Microorganisms (GCM) 10K type strain sequencing project: providing services to taxonomists for standard genome sequencing and annotation.</title>
        <authorList>
            <consortium name="The Broad Institute Genomics Platform"/>
            <consortium name="The Broad Institute Genome Sequencing Center for Infectious Disease"/>
            <person name="Wu L."/>
            <person name="Ma J."/>
        </authorList>
    </citation>
    <scope>NUCLEOTIDE SEQUENCE [LARGE SCALE GENOMIC DNA]</scope>
    <source>
        <strain evidence="3">JCM 14545</strain>
    </source>
</reference>
<keyword evidence="1" id="KW-1133">Transmembrane helix</keyword>
<evidence type="ECO:0000256" key="1">
    <source>
        <dbReference type="SAM" id="Phobius"/>
    </source>
</evidence>
<feature type="transmembrane region" description="Helical" evidence="1">
    <location>
        <begin position="37"/>
        <end position="58"/>
    </location>
</feature>
<sequence length="197" mass="20097">MAAPALLLAGVLAMKFGWKGNDDLGWGLALPLWTVAHLLYAVGYLAFGLVLCSLWSRARKAASGPLDRSGVGIVSVVGGAGLVAMLGQMVIDLVVGFRAPDRAGMSAISKSIHDIPGFGLFYGFVPALSFVAATLLIAFLAVHRRIPVWPAAVFAVGSFCIGTGATALMVGGGLALCAALPALAPHVESVNRATAAV</sequence>
<protein>
    <submittedName>
        <fullName evidence="2">Uncharacterized protein</fullName>
    </submittedName>
</protein>
<keyword evidence="1" id="KW-0812">Transmembrane</keyword>
<accession>A0ABP5D2Q7</accession>
<dbReference type="Proteomes" id="UP001501116">
    <property type="component" value="Unassembled WGS sequence"/>
</dbReference>
<comment type="caution">
    <text evidence="2">The sequence shown here is derived from an EMBL/GenBank/DDBJ whole genome shotgun (WGS) entry which is preliminary data.</text>
</comment>
<keyword evidence="3" id="KW-1185">Reference proteome</keyword>
<feature type="transmembrane region" description="Helical" evidence="1">
    <location>
        <begin position="154"/>
        <end position="184"/>
    </location>
</feature>
<evidence type="ECO:0000313" key="2">
    <source>
        <dbReference type="EMBL" id="GAA1971621.1"/>
    </source>
</evidence>
<organism evidence="2 3">
    <name type="scientific">Amycolatopsis minnesotensis</name>
    <dbReference type="NCBI Taxonomy" id="337894"/>
    <lineage>
        <taxon>Bacteria</taxon>
        <taxon>Bacillati</taxon>
        <taxon>Actinomycetota</taxon>
        <taxon>Actinomycetes</taxon>
        <taxon>Pseudonocardiales</taxon>
        <taxon>Pseudonocardiaceae</taxon>
        <taxon>Amycolatopsis</taxon>
    </lineage>
</organism>
<proteinExistence type="predicted"/>
<evidence type="ECO:0000313" key="3">
    <source>
        <dbReference type="Proteomes" id="UP001501116"/>
    </source>
</evidence>
<gene>
    <name evidence="2" type="ORF">GCM10009754_52390</name>
</gene>
<feature type="transmembrane region" description="Helical" evidence="1">
    <location>
        <begin position="120"/>
        <end position="142"/>
    </location>
</feature>
<name>A0ABP5D2Q7_9PSEU</name>
<dbReference type="EMBL" id="BAAANN010000022">
    <property type="protein sequence ID" value="GAA1971621.1"/>
    <property type="molecule type" value="Genomic_DNA"/>
</dbReference>